<dbReference type="Proteomes" id="UP001519289">
    <property type="component" value="Unassembled WGS sequence"/>
</dbReference>
<evidence type="ECO:0000313" key="2">
    <source>
        <dbReference type="Proteomes" id="UP001519289"/>
    </source>
</evidence>
<evidence type="ECO:0008006" key="3">
    <source>
        <dbReference type="Google" id="ProtNLM"/>
    </source>
</evidence>
<accession>A0ABS4JYQ8</accession>
<sequence length="172" mass="18578">MVTVRVLAALLIVGSLLLTACDYGGEAYPTQLNELVQTTNDLSESIAVLLQADLVTTAEASSTKRLVTGLQSQVHDAVKALEKEKISVSLFWLNNMLEQLDLAVTAVHARTSQGGDVLTPDERTALSNGLSLLSEMGRTALDLQGEEMTASRRLSETLRAWDELASDMPSLY</sequence>
<dbReference type="EMBL" id="JAGGLG010000031">
    <property type="protein sequence ID" value="MBP2019579.1"/>
    <property type="molecule type" value="Genomic_DNA"/>
</dbReference>
<protein>
    <recommendedName>
        <fullName evidence="3">Lipoprotein</fullName>
    </recommendedName>
</protein>
<comment type="caution">
    <text evidence="1">The sequence shown here is derived from an EMBL/GenBank/DDBJ whole genome shotgun (WGS) entry which is preliminary data.</text>
</comment>
<evidence type="ECO:0000313" key="1">
    <source>
        <dbReference type="EMBL" id="MBP2019579.1"/>
    </source>
</evidence>
<proteinExistence type="predicted"/>
<reference evidence="1 2" key="1">
    <citation type="submission" date="2021-03" db="EMBL/GenBank/DDBJ databases">
        <title>Genomic Encyclopedia of Type Strains, Phase IV (KMG-IV): sequencing the most valuable type-strain genomes for metagenomic binning, comparative biology and taxonomic classification.</title>
        <authorList>
            <person name="Goeker M."/>
        </authorList>
    </citation>
    <scope>NUCLEOTIDE SEQUENCE [LARGE SCALE GENOMIC DNA]</scope>
    <source>
        <strain evidence="1 2">DSM 27138</strain>
    </source>
</reference>
<name>A0ABS4JYQ8_9FIRM</name>
<dbReference type="PROSITE" id="PS51257">
    <property type="entry name" value="PROKAR_LIPOPROTEIN"/>
    <property type="match status" value="1"/>
</dbReference>
<dbReference type="RefSeq" id="WP_209467685.1">
    <property type="nucleotide sequence ID" value="NZ_JAGGLG010000031.1"/>
</dbReference>
<gene>
    <name evidence="1" type="ORF">J2Z79_003021</name>
</gene>
<keyword evidence="2" id="KW-1185">Reference proteome</keyword>
<organism evidence="1 2">
    <name type="scientific">Symbiobacterium terraclitae</name>
    <dbReference type="NCBI Taxonomy" id="557451"/>
    <lineage>
        <taxon>Bacteria</taxon>
        <taxon>Bacillati</taxon>
        <taxon>Bacillota</taxon>
        <taxon>Clostridia</taxon>
        <taxon>Eubacteriales</taxon>
        <taxon>Symbiobacteriaceae</taxon>
        <taxon>Symbiobacterium</taxon>
    </lineage>
</organism>